<protein>
    <submittedName>
        <fullName evidence="2">Uncharacterized protein</fullName>
    </submittedName>
</protein>
<dbReference type="Proteomes" id="UP000799302">
    <property type="component" value="Unassembled WGS sequence"/>
</dbReference>
<feature type="region of interest" description="Disordered" evidence="1">
    <location>
        <begin position="133"/>
        <end position="165"/>
    </location>
</feature>
<name>A0A6A6TYR3_9PEZI</name>
<organism evidence="2 3">
    <name type="scientific">Microthyrium microscopicum</name>
    <dbReference type="NCBI Taxonomy" id="703497"/>
    <lineage>
        <taxon>Eukaryota</taxon>
        <taxon>Fungi</taxon>
        <taxon>Dikarya</taxon>
        <taxon>Ascomycota</taxon>
        <taxon>Pezizomycotina</taxon>
        <taxon>Dothideomycetes</taxon>
        <taxon>Dothideomycetes incertae sedis</taxon>
        <taxon>Microthyriales</taxon>
        <taxon>Microthyriaceae</taxon>
        <taxon>Microthyrium</taxon>
    </lineage>
</organism>
<dbReference type="OrthoDB" id="160374at2759"/>
<feature type="compositionally biased region" description="Basic residues" evidence="1">
    <location>
        <begin position="147"/>
        <end position="157"/>
    </location>
</feature>
<dbReference type="AlphaFoldDB" id="A0A6A6TYR3"/>
<dbReference type="EMBL" id="MU004241">
    <property type="protein sequence ID" value="KAF2665229.1"/>
    <property type="molecule type" value="Genomic_DNA"/>
</dbReference>
<evidence type="ECO:0000313" key="2">
    <source>
        <dbReference type="EMBL" id="KAF2665229.1"/>
    </source>
</evidence>
<evidence type="ECO:0000313" key="3">
    <source>
        <dbReference type="Proteomes" id="UP000799302"/>
    </source>
</evidence>
<gene>
    <name evidence="2" type="ORF">BT63DRAFT_87910</name>
</gene>
<keyword evidence="3" id="KW-1185">Reference proteome</keyword>
<reference evidence="2" key="1">
    <citation type="journal article" date="2020" name="Stud. Mycol.">
        <title>101 Dothideomycetes genomes: a test case for predicting lifestyles and emergence of pathogens.</title>
        <authorList>
            <person name="Haridas S."/>
            <person name="Albert R."/>
            <person name="Binder M."/>
            <person name="Bloem J."/>
            <person name="Labutti K."/>
            <person name="Salamov A."/>
            <person name="Andreopoulos B."/>
            <person name="Baker S."/>
            <person name="Barry K."/>
            <person name="Bills G."/>
            <person name="Bluhm B."/>
            <person name="Cannon C."/>
            <person name="Castanera R."/>
            <person name="Culley D."/>
            <person name="Daum C."/>
            <person name="Ezra D."/>
            <person name="Gonzalez J."/>
            <person name="Henrissat B."/>
            <person name="Kuo A."/>
            <person name="Liang C."/>
            <person name="Lipzen A."/>
            <person name="Lutzoni F."/>
            <person name="Magnuson J."/>
            <person name="Mondo S."/>
            <person name="Nolan M."/>
            <person name="Ohm R."/>
            <person name="Pangilinan J."/>
            <person name="Park H.-J."/>
            <person name="Ramirez L."/>
            <person name="Alfaro M."/>
            <person name="Sun H."/>
            <person name="Tritt A."/>
            <person name="Yoshinaga Y."/>
            <person name="Zwiers L.-H."/>
            <person name="Turgeon B."/>
            <person name="Goodwin S."/>
            <person name="Spatafora J."/>
            <person name="Crous P."/>
            <person name="Grigoriev I."/>
        </authorList>
    </citation>
    <scope>NUCLEOTIDE SEQUENCE</scope>
    <source>
        <strain evidence="2">CBS 115976</strain>
    </source>
</reference>
<evidence type="ECO:0000256" key="1">
    <source>
        <dbReference type="SAM" id="MobiDB-lite"/>
    </source>
</evidence>
<accession>A0A6A6TYR3</accession>
<proteinExistence type="predicted"/>
<sequence>MAPSSRGSIQASLAKLQKLDSESDIEKRLTEAAQIAGISELVSDSKVSRQYTHARAEWVLKWLLEKLKAKDEELGKKFRLCPFSWKLLIHLLDLVPRIHSARLLNSANILSSIQKTLGEWVASQKAGKPALVASGQAPQYTSDSGKSKKQGRKRKRHNDNMEQPLEPSVIFSPEDVYQLVGCFLEKLIAGAQTHVSESSKISSEHFRSILRTPAQFAAELLSAGLTASVKCLQQGDEQSSGLLKSIFVIWKLRSINADDETGASTALFSDYCLVPSILLYGRLLDLNFTQDIEKAVRADSVRQKLDSLFKEHLLLPARASFFSYQDEEDTTREQMIQLLVKSWKPLQETLSYLYQQDLLSETRLILSGIPQFYRLAIEGSRRSTPKQRSEEAPWLESVLEVLAACSGGKLSEQVEYSFFGRSEQTASKYTTKVPFEDMLKLAKEYKLEISQAMLGEILIRYSRIIQAPIKDKSSLYRVRWPLVKIILEIDGGLFADAGKQPITNDKTPEVSRAHIFTQAIVSHISNVRWESVEKPTESSPSYYDQKRSEFILDIVAGLMTAYRESRKLDQFIRLWFTQISEAVDTLTPDALDQICWLDTALIDMVGSAVSQSLSTTQIQDLLDKYTLPVQKMASQFGIEAVSGGTINGDGPALGEDVDSISELYAAVVVIESILDHISRDEVLSAIEPLVLKLWKLFQNIMLLDMNEFLLAGRIWQLLTQIRKLQREMHPKAKFYGDNNYYLDPRVLDVAHKAAAKRVSARDTKSYWEAYNAYLFFVTATTQLVTSPKLQPYVQVQVQTASIGFFSLEEPSDTSKQQIATQLQTSEPPNFKTVAIVMKFPIVLLSLEFDERVKLFKQLVITSRESSIKTAAKSNPKQSDFDPGLHALQETIVTVHDKAVNLTWLMALIELFSEPGSEKVAQDLLLKHPLVGFKELRETLGEKLLNTNPPDDPEEALQRLCLVQKLVREERTPLAFFEHPDVLWKLAALAKFLGTIEAYNIFGALASRVLRYPYHYFL</sequence>